<comment type="caution">
    <text evidence="1">The sequence shown here is derived from an EMBL/GenBank/DDBJ whole genome shotgun (WGS) entry which is preliminary data.</text>
</comment>
<organism evidence="1 2">
    <name type="scientific">Streptococcus suis</name>
    <dbReference type="NCBI Taxonomy" id="1307"/>
    <lineage>
        <taxon>Bacteria</taxon>
        <taxon>Bacillati</taxon>
        <taxon>Bacillota</taxon>
        <taxon>Bacilli</taxon>
        <taxon>Lactobacillales</taxon>
        <taxon>Streptococcaceae</taxon>
        <taxon>Streptococcus</taxon>
    </lineage>
</organism>
<protein>
    <submittedName>
        <fullName evidence="1">AP2 domain protein</fullName>
    </submittedName>
</protein>
<dbReference type="Proteomes" id="UP000074664">
    <property type="component" value="Unassembled WGS sequence"/>
</dbReference>
<proteinExistence type="predicted"/>
<dbReference type="RefSeq" id="WP_044669616.1">
    <property type="nucleotide sequence ID" value="NZ_CEDH01000012.1"/>
</dbReference>
<gene>
    <name evidence="1" type="ORF">ERS132392_01683</name>
</gene>
<evidence type="ECO:0000313" key="1">
    <source>
        <dbReference type="EMBL" id="CYU74080.1"/>
    </source>
</evidence>
<dbReference type="EMBL" id="FIGH01000008">
    <property type="protein sequence ID" value="CYU74080.1"/>
    <property type="molecule type" value="Genomic_DNA"/>
</dbReference>
<name>A0A0Z8DDC4_STRSU</name>
<sequence length="179" mass="21546">MIKDKMHRHLNQVYYSMLARCYDEKHWAYKWYGKRGIGVSEEFGNVASFRNWAIENGAEFGLQLDRIDNNKDYSPENCRWVTEHKNKRNRSDNVFYKGYILKDYLKKLSNEHGISFSTLVYRYYQSVKRDDLVVNDDTIDDILLNYKKYDLRQFSKGVDMSDKIIVRDEKGRIVTYYRS</sequence>
<accession>A0A0Z8DDC4</accession>
<dbReference type="AlphaFoldDB" id="A0A0Z8DDC4"/>
<evidence type="ECO:0000313" key="2">
    <source>
        <dbReference type="Proteomes" id="UP000074664"/>
    </source>
</evidence>
<reference evidence="1 2" key="1">
    <citation type="submission" date="2016-02" db="EMBL/GenBank/DDBJ databases">
        <authorList>
            <consortium name="Pathogen Informatics"/>
        </authorList>
    </citation>
    <scope>NUCLEOTIDE SEQUENCE [LARGE SCALE GENOMIC DNA]</scope>
    <source>
        <strain evidence="1 2">LSS30</strain>
    </source>
</reference>